<dbReference type="RefSeq" id="WP_380752023.1">
    <property type="nucleotide sequence ID" value="NZ_JBHULT010000009.1"/>
</dbReference>
<reference evidence="4" key="1">
    <citation type="journal article" date="2019" name="Int. J. Syst. Evol. Microbiol.">
        <title>The Global Catalogue of Microorganisms (GCM) 10K type strain sequencing project: providing services to taxonomists for standard genome sequencing and annotation.</title>
        <authorList>
            <consortium name="The Broad Institute Genomics Platform"/>
            <consortium name="The Broad Institute Genome Sequencing Center for Infectious Disease"/>
            <person name="Wu L."/>
            <person name="Ma J."/>
        </authorList>
    </citation>
    <scope>NUCLEOTIDE SEQUENCE [LARGE SCALE GENOMIC DNA]</scope>
    <source>
        <strain evidence="4">KCTC 42585</strain>
    </source>
</reference>
<organism evidence="3 4">
    <name type="scientific">Salinimicrobium flavum</name>
    <dbReference type="NCBI Taxonomy" id="1737065"/>
    <lineage>
        <taxon>Bacteria</taxon>
        <taxon>Pseudomonadati</taxon>
        <taxon>Bacteroidota</taxon>
        <taxon>Flavobacteriia</taxon>
        <taxon>Flavobacteriales</taxon>
        <taxon>Flavobacteriaceae</taxon>
        <taxon>Salinimicrobium</taxon>
    </lineage>
</organism>
<feature type="domain" description="ATPase AAA-type core" evidence="2">
    <location>
        <begin position="313"/>
        <end position="446"/>
    </location>
</feature>
<dbReference type="Proteomes" id="UP001597468">
    <property type="component" value="Unassembled WGS sequence"/>
</dbReference>
<proteinExistence type="predicted"/>
<dbReference type="Pfam" id="PF13304">
    <property type="entry name" value="AAA_21"/>
    <property type="match status" value="1"/>
</dbReference>
<dbReference type="NCBIfam" id="TIGR04435">
    <property type="entry name" value="restrict_AAA_1"/>
    <property type="match status" value="1"/>
</dbReference>
<dbReference type="CDD" id="cd00267">
    <property type="entry name" value="ABC_ATPase"/>
    <property type="match status" value="1"/>
</dbReference>
<evidence type="ECO:0000259" key="2">
    <source>
        <dbReference type="Pfam" id="PF13304"/>
    </source>
</evidence>
<accession>A0ABW5IZ96</accession>
<dbReference type="InterPro" id="IPR030974">
    <property type="entry name" value="Restrict_AAA"/>
</dbReference>
<keyword evidence="1" id="KW-0175">Coiled coil</keyword>
<dbReference type="InterPro" id="IPR027417">
    <property type="entry name" value="P-loop_NTPase"/>
</dbReference>
<dbReference type="PANTHER" id="PTHR32182:SF25">
    <property type="entry name" value="SLR1056 PROTEIN"/>
    <property type="match status" value="1"/>
</dbReference>
<evidence type="ECO:0000256" key="1">
    <source>
        <dbReference type="SAM" id="Coils"/>
    </source>
</evidence>
<comment type="caution">
    <text evidence="3">The sequence shown here is derived from an EMBL/GenBank/DDBJ whole genome shotgun (WGS) entry which is preliminary data.</text>
</comment>
<name>A0ABW5IZ96_9FLAO</name>
<dbReference type="SUPFAM" id="SSF52540">
    <property type="entry name" value="P-loop containing nucleoside triphosphate hydrolases"/>
    <property type="match status" value="1"/>
</dbReference>
<gene>
    <name evidence="3" type="ORF">ACFSTG_10145</name>
</gene>
<dbReference type="Gene3D" id="3.40.50.300">
    <property type="entry name" value="P-loop containing nucleotide triphosphate hydrolases"/>
    <property type="match status" value="2"/>
</dbReference>
<dbReference type="EMBL" id="JBHULT010000009">
    <property type="protein sequence ID" value="MFD2518253.1"/>
    <property type="molecule type" value="Genomic_DNA"/>
</dbReference>
<evidence type="ECO:0000313" key="3">
    <source>
        <dbReference type="EMBL" id="MFD2518253.1"/>
    </source>
</evidence>
<dbReference type="InterPro" id="IPR003959">
    <property type="entry name" value="ATPase_AAA_core"/>
</dbReference>
<feature type="coiled-coil region" evidence="1">
    <location>
        <begin position="491"/>
        <end position="518"/>
    </location>
</feature>
<evidence type="ECO:0000313" key="4">
    <source>
        <dbReference type="Proteomes" id="UP001597468"/>
    </source>
</evidence>
<keyword evidence="4" id="KW-1185">Reference proteome</keyword>
<sequence length="547" mass="63739">MKLKKIKLLSKFRGLPKGYQIEFNTENTSERKIEPICFVGLNGSGKSNILELIAEIFYYLEIYSRINKKSNELAYPFGFHIEYFLPRIIHDENSFPSGRIGNLSIENLNGHRLVQIIKKPNELPTGKVLIDDNIVEFSHEKTVDFFSMVLPKSIIGYTSGLNELLSNPFIKMDLEYSDELKRKANEAARATLDLNRLFFLNYNSSKIFAISNFIFDDTNLAPLKDELDIKDLLSFSIHLKLEKEKHKKDYLPSELNQAIYSFQELDPLFSEKESSTTKVDRLEYTFNFQVDGEKKQAFQFKFQTKFNLLRILYNFQMLNIQLIGSKTKRNIRNARAGTRDNLSDIIPKKEKEKLIFSVDSILFEKENGNKVYLKQLSDGEHQLMQIIGSLILLDQQSTLFLFDEPTTHFNPEWRSKFIYLIDKSLEGHLKRKQEILLTTHSPFIISDSKRVNVVRTFNRNGRNYEFPEEETYGASIRFLLNRLFNQKHSIGEFSFQELKKLELEIDSLENEEQAEDIKAKSQGFGDSPEKIKLFNKLANKLNTISKE</sequence>
<dbReference type="PANTHER" id="PTHR32182">
    <property type="entry name" value="DNA REPLICATION AND REPAIR PROTEIN RECF"/>
    <property type="match status" value="1"/>
</dbReference>
<protein>
    <submittedName>
        <fullName evidence="3">Restriction system-associated AAA family ATPase</fullName>
    </submittedName>
</protein>